<evidence type="ECO:0000259" key="11">
    <source>
        <dbReference type="Pfam" id="PF00593"/>
    </source>
</evidence>
<keyword evidence="14" id="KW-1185">Reference proteome</keyword>
<name>A0A507ZVU5_9GAMM</name>
<reference evidence="13 14" key="1">
    <citation type="submission" date="2019-06" db="EMBL/GenBank/DDBJ databases">
        <title>Lysobacter alkalisoli sp. nov. isolated from saline soil.</title>
        <authorList>
            <person name="Sun J.-Q."/>
            <person name="Xu L."/>
        </authorList>
    </citation>
    <scope>NUCLEOTIDE SEQUENCE [LARGE SCALE GENOMIC DNA]</scope>
    <source>
        <strain evidence="13 14">JCM 31130</strain>
    </source>
</reference>
<comment type="subcellular location">
    <subcellularLocation>
        <location evidence="1 8">Cell outer membrane</location>
        <topology evidence="1 8">Multi-pass membrane protein</topology>
    </subcellularLocation>
</comment>
<organism evidence="13 14">
    <name type="scientific">Marilutibacter aestuarii</name>
    <dbReference type="NCBI Taxonomy" id="1706195"/>
    <lineage>
        <taxon>Bacteria</taxon>
        <taxon>Pseudomonadati</taxon>
        <taxon>Pseudomonadota</taxon>
        <taxon>Gammaproteobacteria</taxon>
        <taxon>Lysobacterales</taxon>
        <taxon>Lysobacteraceae</taxon>
        <taxon>Marilutibacter</taxon>
    </lineage>
</organism>
<feature type="chain" id="PRO_5021356829" evidence="10">
    <location>
        <begin position="32"/>
        <end position="932"/>
    </location>
</feature>
<dbReference type="PROSITE" id="PS52016">
    <property type="entry name" value="TONB_DEPENDENT_REC_3"/>
    <property type="match status" value="1"/>
</dbReference>
<dbReference type="InterPro" id="IPR012910">
    <property type="entry name" value="Plug_dom"/>
</dbReference>
<protein>
    <submittedName>
        <fullName evidence="13">TonB-dependent receptor</fullName>
    </submittedName>
</protein>
<evidence type="ECO:0000313" key="13">
    <source>
        <dbReference type="EMBL" id="TQD41067.1"/>
    </source>
</evidence>
<proteinExistence type="inferred from homology"/>
<feature type="domain" description="TonB-dependent receptor-like beta-barrel" evidence="11">
    <location>
        <begin position="367"/>
        <end position="896"/>
    </location>
</feature>
<keyword evidence="2 8" id="KW-0813">Transport</keyword>
<keyword evidence="10" id="KW-0732">Signal</keyword>
<dbReference type="AlphaFoldDB" id="A0A507ZVU5"/>
<keyword evidence="7 8" id="KW-0998">Cell outer membrane</keyword>
<evidence type="ECO:0000256" key="6">
    <source>
        <dbReference type="ARBA" id="ARBA00023136"/>
    </source>
</evidence>
<feature type="domain" description="TonB-dependent receptor plug" evidence="12">
    <location>
        <begin position="73"/>
        <end position="189"/>
    </location>
</feature>
<dbReference type="SUPFAM" id="SSF56935">
    <property type="entry name" value="Porins"/>
    <property type="match status" value="1"/>
</dbReference>
<dbReference type="InterPro" id="IPR036942">
    <property type="entry name" value="Beta-barrel_TonB_sf"/>
</dbReference>
<dbReference type="InterPro" id="IPR000531">
    <property type="entry name" value="Beta-barrel_TonB"/>
</dbReference>
<keyword evidence="4 8" id="KW-0812">Transmembrane</keyword>
<comment type="similarity">
    <text evidence="8 9">Belongs to the TonB-dependent receptor family.</text>
</comment>
<evidence type="ECO:0000256" key="1">
    <source>
        <dbReference type="ARBA" id="ARBA00004571"/>
    </source>
</evidence>
<dbReference type="PANTHER" id="PTHR47234:SF1">
    <property type="entry name" value="TONB-DEPENDENT RECEPTOR"/>
    <property type="match status" value="1"/>
</dbReference>
<keyword evidence="3 8" id="KW-1134">Transmembrane beta strand</keyword>
<evidence type="ECO:0000256" key="10">
    <source>
        <dbReference type="SAM" id="SignalP"/>
    </source>
</evidence>
<keyword evidence="6 8" id="KW-0472">Membrane</keyword>
<evidence type="ECO:0000256" key="2">
    <source>
        <dbReference type="ARBA" id="ARBA00022448"/>
    </source>
</evidence>
<evidence type="ECO:0000256" key="5">
    <source>
        <dbReference type="ARBA" id="ARBA00023077"/>
    </source>
</evidence>
<evidence type="ECO:0000259" key="12">
    <source>
        <dbReference type="Pfam" id="PF07715"/>
    </source>
</evidence>
<comment type="caution">
    <text evidence="13">The sequence shown here is derived from an EMBL/GenBank/DDBJ whole genome shotgun (WGS) entry which is preliminary data.</text>
</comment>
<evidence type="ECO:0000256" key="8">
    <source>
        <dbReference type="PROSITE-ProRule" id="PRU01360"/>
    </source>
</evidence>
<evidence type="ECO:0000256" key="3">
    <source>
        <dbReference type="ARBA" id="ARBA00022452"/>
    </source>
</evidence>
<dbReference type="OrthoDB" id="6276154at2"/>
<dbReference type="PANTHER" id="PTHR47234">
    <property type="match status" value="1"/>
</dbReference>
<gene>
    <name evidence="13" type="ORF">FKV25_13570</name>
</gene>
<dbReference type="GO" id="GO:0009279">
    <property type="term" value="C:cell outer membrane"/>
    <property type="evidence" value="ECO:0007669"/>
    <property type="project" value="UniProtKB-SubCell"/>
</dbReference>
<dbReference type="InterPro" id="IPR037066">
    <property type="entry name" value="Plug_dom_sf"/>
</dbReference>
<keyword evidence="13" id="KW-0675">Receptor</keyword>
<evidence type="ECO:0000256" key="4">
    <source>
        <dbReference type="ARBA" id="ARBA00022692"/>
    </source>
</evidence>
<dbReference type="Proteomes" id="UP000318212">
    <property type="component" value="Unassembled WGS sequence"/>
</dbReference>
<accession>A0A507ZVU5</accession>
<keyword evidence="5 9" id="KW-0798">TonB box</keyword>
<dbReference type="EMBL" id="VICE01000130">
    <property type="protein sequence ID" value="TQD41067.1"/>
    <property type="molecule type" value="Genomic_DNA"/>
</dbReference>
<dbReference type="InterPro" id="IPR039426">
    <property type="entry name" value="TonB-dep_rcpt-like"/>
</dbReference>
<feature type="signal peptide" evidence="10">
    <location>
        <begin position="1"/>
        <end position="31"/>
    </location>
</feature>
<evidence type="ECO:0000256" key="9">
    <source>
        <dbReference type="RuleBase" id="RU003357"/>
    </source>
</evidence>
<evidence type="ECO:0000256" key="7">
    <source>
        <dbReference type="ARBA" id="ARBA00023237"/>
    </source>
</evidence>
<dbReference type="Pfam" id="PF00593">
    <property type="entry name" value="TonB_dep_Rec_b-barrel"/>
    <property type="match status" value="1"/>
</dbReference>
<dbReference type="Gene3D" id="2.40.170.20">
    <property type="entry name" value="TonB-dependent receptor, beta-barrel domain"/>
    <property type="match status" value="1"/>
</dbReference>
<dbReference type="Gene3D" id="2.170.130.10">
    <property type="entry name" value="TonB-dependent receptor, plug domain"/>
    <property type="match status" value="1"/>
</dbReference>
<sequence>MVVKHYGLQRSRLSAALFAALLVPVSTGVFAQDATEEEAEVTSSQAASDSASVPTDLDKIVVTGSRIKRAEIEGPAPVTVITSEELERQGFSTVAEALNTLTQITGSVQNELTQNGFTPNAGVIDLRGLGPGRTLTLINGRRAADYPLPYNGQSNVFNFNSIPSAAIDRIEVLSGGASAIYGSDAVAGVVNIILKTNYEGDEVDLRLGTTTRGGGDTVNASWVGGKVGDRWSLTYAFQYFDREEIFASQRDFMDSYRDDPSVDPADATAVIGIRLRDRLIGTGINSYVYPTGQDGASICGRFSDFELQTNGACGYYGYPATQQIQNARTDRSGYLYGTFDFTDTLQGFASLNIWQSDATTASATQFWQPPLFYDTNFGSIMDGQRIFYPEEVGGFGSQQTTLEEKAIDFAVGLRGVFGERFDWDATVSRSTYDTHSERPRFVASKINEFFLGPQQPGLDPFFNAYPVYTLNQDRYFNPITPEEFQSLITTVVTDADSSVTQANFVVSGDLFELPAGAVGMAATLEAGSQEYTLTPDPRILPGADPADAIYNLTGTGGGGERDRYALGVEFSVPVLDSLTVNLAGRYDKYDDVTAVDDAVTYNFGVEWRPIDSLLLRGSYATSFRAPDMHYVFADESGFFANVYDQYNCRQDGNDAGECRTNQDYLENVFGTRSGNPGLEEEEGKSWTAGFVWDVIEGMSVSVDYFDIQLDQSVADISTEYLLRNEAACLLGTDIDGSPVDGGSSACQFFTSQVTRIQGGPNDGMIDQIAVLPFNQAYNGITGIDASFEYRFDTDRYGDFGLNLTWSHTLSQEFQEFPGDEIEEYRDDLQNFDFRSRINWTAAWNRDDWSASVYGYRWGSAPNWEETGRIAPYIIWNASLGKKITDNASVGVTVLNVFNKLHPEDDSFNSYPFFWRAYSPIGRQVFASFNYKF</sequence>
<dbReference type="Pfam" id="PF07715">
    <property type="entry name" value="Plug"/>
    <property type="match status" value="1"/>
</dbReference>
<evidence type="ECO:0000313" key="14">
    <source>
        <dbReference type="Proteomes" id="UP000318212"/>
    </source>
</evidence>